<dbReference type="Pfam" id="PF07228">
    <property type="entry name" value="SpoIIE"/>
    <property type="match status" value="1"/>
</dbReference>
<gene>
    <name evidence="5" type="ORF">UFOPK2761_03676</name>
</gene>
<dbReference type="SUPFAM" id="SSF81606">
    <property type="entry name" value="PP2C-like"/>
    <property type="match status" value="1"/>
</dbReference>
<feature type="domain" description="PPM-type phosphatase" evidence="4">
    <location>
        <begin position="164"/>
        <end position="374"/>
    </location>
</feature>
<keyword evidence="1" id="KW-0378">Hydrolase</keyword>
<keyword evidence="3" id="KW-1133">Transmembrane helix</keyword>
<dbReference type="InterPro" id="IPR001932">
    <property type="entry name" value="PPM-type_phosphatase-like_dom"/>
</dbReference>
<keyword evidence="3" id="KW-0472">Membrane</keyword>
<feature type="transmembrane region" description="Helical" evidence="3">
    <location>
        <begin position="112"/>
        <end position="129"/>
    </location>
</feature>
<name>A0A6J6VWZ1_9ZZZZ</name>
<dbReference type="EMBL" id="CAEZYQ010000065">
    <property type="protein sequence ID" value="CAB4775886.1"/>
    <property type="molecule type" value="Genomic_DNA"/>
</dbReference>
<dbReference type="InterPro" id="IPR036457">
    <property type="entry name" value="PPM-type-like_dom_sf"/>
</dbReference>
<dbReference type="SMART" id="SM00331">
    <property type="entry name" value="PP2C_SIG"/>
    <property type="match status" value="1"/>
</dbReference>
<dbReference type="AlphaFoldDB" id="A0A6J6VWZ1"/>
<feature type="transmembrane region" description="Helical" evidence="3">
    <location>
        <begin position="42"/>
        <end position="58"/>
    </location>
</feature>
<sequence>MIRSREDRDMSVGAEPPSPVRADAARRYRASKTRSRVADQRPVIALTALALLVVVAVALYPQDAPFTALMIPLLLGSLVLNPRQLPWFVVSVLGMVTVALLLQPVITPRTAGAAAVQFVMCVIVLVTAFRRSRLGVAGFTGESMFVDLRDRLLRQGRIPDLPPDWHLESALVSASGTRFAGDFVVATYLEDDARLELVVVDVSGKGDQAGTRALQLSGAFGGMLGSVAPQMFLASANDYLLRQDWAEGFATAIHLALWVDTGEFEVRSAGHPPAVLRAAGSGRWTVLESSGAVLGLLPYAEYTTARGQLRPGDALMLYTDGMVEEPQRDLDLGLDRMLGQAEGLLRAGVVGSAERLVEALGSRDDDRAMVVVHRK</sequence>
<dbReference type="PANTHER" id="PTHR43156:SF2">
    <property type="entry name" value="STAGE II SPORULATION PROTEIN E"/>
    <property type="match status" value="1"/>
</dbReference>
<proteinExistence type="predicted"/>
<feature type="region of interest" description="Disordered" evidence="2">
    <location>
        <begin position="1"/>
        <end position="27"/>
    </location>
</feature>
<dbReference type="InterPro" id="IPR052016">
    <property type="entry name" value="Bact_Sigma-Reg"/>
</dbReference>
<dbReference type="Gene3D" id="3.60.40.10">
    <property type="entry name" value="PPM-type phosphatase domain"/>
    <property type="match status" value="1"/>
</dbReference>
<evidence type="ECO:0000256" key="3">
    <source>
        <dbReference type="SAM" id="Phobius"/>
    </source>
</evidence>
<dbReference type="PANTHER" id="PTHR43156">
    <property type="entry name" value="STAGE II SPORULATION PROTEIN E-RELATED"/>
    <property type="match status" value="1"/>
</dbReference>
<keyword evidence="3" id="KW-0812">Transmembrane</keyword>
<evidence type="ECO:0000313" key="5">
    <source>
        <dbReference type="EMBL" id="CAB4775886.1"/>
    </source>
</evidence>
<feature type="compositionally biased region" description="Basic and acidic residues" evidence="2">
    <location>
        <begin position="1"/>
        <end position="10"/>
    </location>
</feature>
<evidence type="ECO:0000259" key="4">
    <source>
        <dbReference type="SMART" id="SM00331"/>
    </source>
</evidence>
<evidence type="ECO:0000256" key="1">
    <source>
        <dbReference type="ARBA" id="ARBA00022801"/>
    </source>
</evidence>
<protein>
    <submittedName>
        <fullName evidence="5">Unannotated protein</fullName>
    </submittedName>
</protein>
<accession>A0A6J6VWZ1</accession>
<reference evidence="5" key="1">
    <citation type="submission" date="2020-05" db="EMBL/GenBank/DDBJ databases">
        <authorList>
            <person name="Chiriac C."/>
            <person name="Salcher M."/>
            <person name="Ghai R."/>
            <person name="Kavagutti S V."/>
        </authorList>
    </citation>
    <scope>NUCLEOTIDE SEQUENCE</scope>
</reference>
<evidence type="ECO:0000256" key="2">
    <source>
        <dbReference type="SAM" id="MobiDB-lite"/>
    </source>
</evidence>
<dbReference type="GO" id="GO:0016791">
    <property type="term" value="F:phosphatase activity"/>
    <property type="evidence" value="ECO:0007669"/>
    <property type="project" value="TreeGrafter"/>
</dbReference>
<organism evidence="5">
    <name type="scientific">freshwater metagenome</name>
    <dbReference type="NCBI Taxonomy" id="449393"/>
    <lineage>
        <taxon>unclassified sequences</taxon>
        <taxon>metagenomes</taxon>
        <taxon>ecological metagenomes</taxon>
    </lineage>
</organism>
<feature type="transmembrane region" description="Helical" evidence="3">
    <location>
        <begin position="87"/>
        <end position="106"/>
    </location>
</feature>